<proteinExistence type="predicted"/>
<dbReference type="OrthoDB" id="8277395at2"/>
<keyword evidence="3" id="KW-1185">Reference proteome</keyword>
<evidence type="ECO:0000313" key="3">
    <source>
        <dbReference type="Proteomes" id="UP000078507"/>
    </source>
</evidence>
<feature type="region of interest" description="Disordered" evidence="1">
    <location>
        <begin position="148"/>
        <end position="174"/>
    </location>
</feature>
<dbReference type="STRING" id="36856.ATB98_12485"/>
<gene>
    <name evidence="2" type="ORF">ATB98_12485</name>
</gene>
<dbReference type="AlphaFoldDB" id="A0A178YQI2"/>
<comment type="caution">
    <text evidence="2">The sequence shown here is derived from an EMBL/GenBank/DDBJ whole genome shotgun (WGS) entry which is preliminary data.</text>
</comment>
<dbReference type="RefSeq" id="WP_066869644.1">
    <property type="nucleotide sequence ID" value="NZ_LNQB01000057.1"/>
</dbReference>
<protein>
    <recommendedName>
        <fullName evidence="4">HARP domain-containing protein</fullName>
    </recommendedName>
</protein>
<name>A0A178YQI2_SINSA</name>
<dbReference type="Proteomes" id="UP000078507">
    <property type="component" value="Unassembled WGS sequence"/>
</dbReference>
<sequence length="298" mass="35643">MEDLKQGSARKGEERPGAFAAFPYDRMTVERFREAFPRARWDEDRRSWFVPGKAARRRVERWLAREAELQDVHGDAKGRDAYAFDPIASPYLEVGDDLRVRTPYSRTVLEQMRAIPWARWDEELGIWRVPFRSYEELRRRWQTIERAARRSEPEARKRHRQEKKGSEEEKVERLRAAERRRRRYPLAAEDLPPLDRPVATHQYGIVVFTEISGEIVEPCSMSDIYPHTREAQSDFVWGTWRTPTLAELVATWPARHEAALHDHFRGWWQPTLAELRTARRNARSLERRRQMRERHRSF</sequence>
<accession>A0A178YQI2</accession>
<organism evidence="2 3">
    <name type="scientific">Sinorhizobium saheli</name>
    <dbReference type="NCBI Taxonomy" id="36856"/>
    <lineage>
        <taxon>Bacteria</taxon>
        <taxon>Pseudomonadati</taxon>
        <taxon>Pseudomonadota</taxon>
        <taxon>Alphaproteobacteria</taxon>
        <taxon>Hyphomicrobiales</taxon>
        <taxon>Rhizobiaceae</taxon>
        <taxon>Sinorhizobium/Ensifer group</taxon>
        <taxon>Sinorhizobium</taxon>
    </lineage>
</organism>
<dbReference type="EMBL" id="LNQB01000057">
    <property type="protein sequence ID" value="OAP49123.1"/>
    <property type="molecule type" value="Genomic_DNA"/>
</dbReference>
<reference evidence="2 3" key="1">
    <citation type="submission" date="2015-11" db="EMBL/GenBank/DDBJ databases">
        <title>Ensifer anhuiense sp. nov., an effective nitrogen fixation bacterium with Glycine soja.</title>
        <authorList>
            <person name="Yan H."/>
            <person name="Chen W."/>
        </authorList>
    </citation>
    <scope>NUCLEOTIDE SEQUENCE [LARGE SCALE GENOMIC DNA]</scope>
    <source>
        <strain evidence="2 3">LMG 7837</strain>
    </source>
</reference>
<evidence type="ECO:0000313" key="2">
    <source>
        <dbReference type="EMBL" id="OAP49123.1"/>
    </source>
</evidence>
<evidence type="ECO:0000256" key="1">
    <source>
        <dbReference type="SAM" id="MobiDB-lite"/>
    </source>
</evidence>
<evidence type="ECO:0008006" key="4">
    <source>
        <dbReference type="Google" id="ProtNLM"/>
    </source>
</evidence>
<feature type="compositionally biased region" description="Basic and acidic residues" evidence="1">
    <location>
        <begin position="163"/>
        <end position="174"/>
    </location>
</feature>